<dbReference type="Pfam" id="PF01381">
    <property type="entry name" value="HTH_3"/>
    <property type="match status" value="1"/>
</dbReference>
<dbReference type="PANTHER" id="PTHR46558:SF4">
    <property type="entry name" value="DNA-BIDING PHAGE PROTEIN"/>
    <property type="match status" value="1"/>
</dbReference>
<feature type="compositionally biased region" description="Low complexity" evidence="2">
    <location>
        <begin position="144"/>
        <end position="153"/>
    </location>
</feature>
<dbReference type="SMART" id="SM00530">
    <property type="entry name" value="HTH_XRE"/>
    <property type="match status" value="1"/>
</dbReference>
<dbReference type="PROSITE" id="PS50943">
    <property type="entry name" value="HTH_CROC1"/>
    <property type="match status" value="1"/>
</dbReference>
<dbReference type="Gene3D" id="1.10.260.40">
    <property type="entry name" value="lambda repressor-like DNA-binding domains"/>
    <property type="match status" value="1"/>
</dbReference>
<dbReference type="AlphaFoldDB" id="A0A9D1P722"/>
<dbReference type="Proteomes" id="UP000886884">
    <property type="component" value="Unassembled WGS sequence"/>
</dbReference>
<evidence type="ECO:0000256" key="1">
    <source>
        <dbReference type="ARBA" id="ARBA00023125"/>
    </source>
</evidence>
<dbReference type="SUPFAM" id="SSF47413">
    <property type="entry name" value="lambda repressor-like DNA-binding domains"/>
    <property type="match status" value="1"/>
</dbReference>
<name>A0A9D1P722_9FIRM</name>
<dbReference type="GO" id="GO:0003677">
    <property type="term" value="F:DNA binding"/>
    <property type="evidence" value="ECO:0007669"/>
    <property type="project" value="UniProtKB-KW"/>
</dbReference>
<organism evidence="4 5">
    <name type="scientific">Candidatus Ornithocaccomicrobium faecavium</name>
    <dbReference type="NCBI Taxonomy" id="2840890"/>
    <lineage>
        <taxon>Bacteria</taxon>
        <taxon>Bacillati</taxon>
        <taxon>Bacillota</taxon>
        <taxon>Clostridia</taxon>
        <taxon>Candidatus Ornithocaccomicrobium</taxon>
    </lineage>
</organism>
<reference evidence="4" key="2">
    <citation type="journal article" date="2021" name="PeerJ">
        <title>Extensive microbial diversity within the chicken gut microbiome revealed by metagenomics and culture.</title>
        <authorList>
            <person name="Gilroy R."/>
            <person name="Ravi A."/>
            <person name="Getino M."/>
            <person name="Pursley I."/>
            <person name="Horton D.L."/>
            <person name="Alikhan N.F."/>
            <person name="Baker D."/>
            <person name="Gharbi K."/>
            <person name="Hall N."/>
            <person name="Watson M."/>
            <person name="Adriaenssens E.M."/>
            <person name="Foster-Nyarko E."/>
            <person name="Jarju S."/>
            <person name="Secka A."/>
            <person name="Antonio M."/>
            <person name="Oren A."/>
            <person name="Chaudhuri R.R."/>
            <person name="La Ragione R."/>
            <person name="Hildebrand F."/>
            <person name="Pallen M.J."/>
        </authorList>
    </citation>
    <scope>NUCLEOTIDE SEQUENCE</scope>
    <source>
        <strain evidence="4">CHK183-6373</strain>
    </source>
</reference>
<gene>
    <name evidence="4" type="ORF">IAA64_04790</name>
</gene>
<feature type="compositionally biased region" description="Acidic residues" evidence="2">
    <location>
        <begin position="110"/>
        <end position="143"/>
    </location>
</feature>
<dbReference type="InterPro" id="IPR001387">
    <property type="entry name" value="Cro/C1-type_HTH"/>
</dbReference>
<protein>
    <submittedName>
        <fullName evidence="4">Helix-turn-helix transcriptional regulator</fullName>
    </submittedName>
</protein>
<evidence type="ECO:0000256" key="2">
    <source>
        <dbReference type="SAM" id="MobiDB-lite"/>
    </source>
</evidence>
<feature type="region of interest" description="Disordered" evidence="2">
    <location>
        <begin position="320"/>
        <end position="352"/>
    </location>
</feature>
<feature type="region of interest" description="Disordered" evidence="2">
    <location>
        <begin position="89"/>
        <end position="160"/>
    </location>
</feature>
<evidence type="ECO:0000313" key="5">
    <source>
        <dbReference type="Proteomes" id="UP000886884"/>
    </source>
</evidence>
<feature type="domain" description="HTH cro/C1-type" evidence="3">
    <location>
        <begin position="11"/>
        <end position="65"/>
    </location>
</feature>
<accession>A0A9D1P722</accession>
<evidence type="ECO:0000259" key="3">
    <source>
        <dbReference type="PROSITE" id="PS50943"/>
    </source>
</evidence>
<dbReference type="EMBL" id="DVOT01000084">
    <property type="protein sequence ID" value="HIV27261.1"/>
    <property type="molecule type" value="Genomic_DNA"/>
</dbReference>
<reference evidence="4" key="1">
    <citation type="submission" date="2020-10" db="EMBL/GenBank/DDBJ databases">
        <authorList>
            <person name="Gilroy R."/>
        </authorList>
    </citation>
    <scope>NUCLEOTIDE SEQUENCE</scope>
    <source>
        <strain evidence="4">CHK183-6373</strain>
    </source>
</reference>
<comment type="caution">
    <text evidence="4">The sequence shown here is derived from an EMBL/GenBank/DDBJ whole genome shotgun (WGS) entry which is preliminary data.</text>
</comment>
<dbReference type="PANTHER" id="PTHR46558">
    <property type="entry name" value="TRACRIPTIONAL REGULATORY PROTEIN-RELATED-RELATED"/>
    <property type="match status" value="1"/>
</dbReference>
<dbReference type="CDD" id="cd00093">
    <property type="entry name" value="HTH_XRE"/>
    <property type="match status" value="1"/>
</dbReference>
<dbReference type="InterPro" id="IPR010982">
    <property type="entry name" value="Lambda_DNA-bd_dom_sf"/>
</dbReference>
<sequence>MIDNRTVGRCIARLRVAKGMTQQGLAAALNVSHQAVSKWETGAALPDMQTFYSMSKLFGVTMEQILTGEAGEEDRPSIRKRILDAFGGRNAPAQGNAFEEAEPVQPVEPQAEEQDAEAAEAEEMEPAMDAQEETEQAAQEEEQSAGQANSSAQNGEESVGTRVARALEGLGPMIDEAMNAASDALENAGKAVAHVVRRGKPTEDVNFARLKKLAPFMSKGALDQLVRQWCTKERVDWDAVCALAPFLGRETLDALCDMCLAGHVDYAVVQKLAPFLGKDSLEKLIQKADGQVDWDMVQKLAPFLDRKTVDRLVLQLSFGEKQEPAPSSPAGEKRESAPPSPAGEKKAGGGKRAVMRGVLRKALEEGNDSWAAEHMDMMAGLLAETTGEERERLLEAIARSDVLLAEWDFEEIPGEIALSLWEKALDAGKISQIDVSALLEALSPEETRHAMRAAFDRGLGRQIAPCEWAEYMDAAGVADMANRMLDCGMADGLEDIVESLQGDDLAKLALRLAEQGNWTVLDGFYEYLDETTLTALAEQAAAQSQWGAIDAIGEYLGD</sequence>
<evidence type="ECO:0000313" key="4">
    <source>
        <dbReference type="EMBL" id="HIV27261.1"/>
    </source>
</evidence>
<proteinExistence type="predicted"/>
<keyword evidence="1" id="KW-0238">DNA-binding</keyword>